<comment type="similarity">
    <text evidence="2">Belongs to the diacylglycerol/lipid kinase family.</text>
</comment>
<sequence>MSDRIGIVWNPSKVEEADLRRAVEGAIERVFPGTRERPECLWFETTEDDPGQGAAGDALARGCDVVVAAGGDGTVRAVAERLGGSGTPEAELGVVPLGTGNLLARNLGIPLGDPQAAFARVLERAGSRLDLGVVRVRSTPTHDDAGSVDPARVEAGRDDPARVEAGDDGFDRRYGFVVMTGFGIDAQMITETDDELKARSGWLAYVESLGRAASGAEVVEFALRLDAEKPRTETAHTMLVANCGSIQGGITLLPDAVPDDGRLDLLVLRAETAGAWLDTMKNMVWDNGVKRLISRGGEAESSGSTAHLRARAVRVDLPVPLAFEVDGDDVGEITAFEARILPGALRVR</sequence>
<dbReference type="EMBL" id="CP035806">
    <property type="protein sequence ID" value="QBE48679.1"/>
    <property type="molecule type" value="Genomic_DNA"/>
</dbReference>
<dbReference type="OrthoDB" id="3171056at2"/>
<evidence type="ECO:0000259" key="9">
    <source>
        <dbReference type="PROSITE" id="PS50146"/>
    </source>
</evidence>
<protein>
    <submittedName>
        <fullName evidence="10">Diacylglycerol kinase</fullName>
    </submittedName>
</protein>
<keyword evidence="6" id="KW-0067">ATP-binding</keyword>
<keyword evidence="3" id="KW-0808">Transferase</keyword>
<evidence type="ECO:0000256" key="6">
    <source>
        <dbReference type="ARBA" id="ARBA00022840"/>
    </source>
</evidence>
<evidence type="ECO:0000256" key="7">
    <source>
        <dbReference type="ARBA" id="ARBA00023209"/>
    </source>
</evidence>
<keyword evidence="7" id="KW-0594">Phospholipid biosynthesis</keyword>
<dbReference type="GO" id="GO:0005524">
    <property type="term" value="F:ATP binding"/>
    <property type="evidence" value="ECO:0007669"/>
    <property type="project" value="UniProtKB-KW"/>
</dbReference>
<evidence type="ECO:0000313" key="11">
    <source>
        <dbReference type="Proteomes" id="UP000289260"/>
    </source>
</evidence>
<keyword evidence="5 10" id="KW-0418">Kinase</keyword>
<dbReference type="PANTHER" id="PTHR12358:SF54">
    <property type="entry name" value="SPHINGOSINE KINASE RELATED PROTEIN"/>
    <property type="match status" value="1"/>
</dbReference>
<evidence type="ECO:0000256" key="2">
    <source>
        <dbReference type="ARBA" id="ARBA00005983"/>
    </source>
</evidence>
<dbReference type="InterPro" id="IPR050187">
    <property type="entry name" value="Lipid_Phosphate_FormReg"/>
</dbReference>
<keyword evidence="8" id="KW-1208">Phospholipid metabolism</keyword>
<dbReference type="Gene3D" id="3.40.50.10330">
    <property type="entry name" value="Probable inorganic polyphosphate/atp-NAD kinase, domain 1"/>
    <property type="match status" value="1"/>
</dbReference>
<dbReference type="InterPro" id="IPR017438">
    <property type="entry name" value="ATP-NAD_kinase_N"/>
</dbReference>
<gene>
    <name evidence="10" type="ORF">EVS81_07435</name>
</gene>
<dbReference type="SUPFAM" id="SSF111331">
    <property type="entry name" value="NAD kinase/diacylglycerol kinase-like"/>
    <property type="match status" value="1"/>
</dbReference>
<dbReference type="KEGG" id="ltr:EVS81_07435"/>
<keyword evidence="11" id="KW-1185">Reference proteome</keyword>
<dbReference type="AlphaFoldDB" id="A0A4V0Z1K0"/>
<evidence type="ECO:0000256" key="1">
    <source>
        <dbReference type="ARBA" id="ARBA00001946"/>
    </source>
</evidence>
<keyword evidence="4" id="KW-0547">Nucleotide-binding</keyword>
<accession>A0A4V0Z1K0</accession>
<dbReference type="InterPro" id="IPR016064">
    <property type="entry name" value="NAD/diacylglycerol_kinase_sf"/>
</dbReference>
<dbReference type="PANTHER" id="PTHR12358">
    <property type="entry name" value="SPHINGOSINE KINASE"/>
    <property type="match status" value="1"/>
</dbReference>
<dbReference type="Gene3D" id="2.60.200.40">
    <property type="match status" value="1"/>
</dbReference>
<evidence type="ECO:0000256" key="8">
    <source>
        <dbReference type="ARBA" id="ARBA00023264"/>
    </source>
</evidence>
<dbReference type="PROSITE" id="PS50146">
    <property type="entry name" value="DAGK"/>
    <property type="match status" value="1"/>
</dbReference>
<dbReference type="GO" id="GO:0008654">
    <property type="term" value="P:phospholipid biosynthetic process"/>
    <property type="evidence" value="ECO:0007669"/>
    <property type="project" value="UniProtKB-KW"/>
</dbReference>
<dbReference type="GO" id="GO:0016301">
    <property type="term" value="F:kinase activity"/>
    <property type="evidence" value="ECO:0007669"/>
    <property type="project" value="UniProtKB-KW"/>
</dbReference>
<dbReference type="RefSeq" id="WP_130109814.1">
    <property type="nucleotide sequence ID" value="NZ_CP035806.1"/>
</dbReference>
<dbReference type="InterPro" id="IPR045540">
    <property type="entry name" value="YegS/DAGK_C"/>
</dbReference>
<feature type="domain" description="DAGKc" evidence="9">
    <location>
        <begin position="1"/>
        <end position="138"/>
    </location>
</feature>
<reference evidence="10 11" key="1">
    <citation type="submission" date="2019-02" db="EMBL/GenBank/DDBJ databases">
        <authorList>
            <person name="Sun L."/>
            <person name="Pan D."/>
            <person name="Wu X."/>
        </authorList>
    </citation>
    <scope>NUCLEOTIDE SEQUENCE [LARGE SCALE GENOMIC DNA]</scope>
    <source>
        <strain evidence="10 11">JW-1</strain>
    </source>
</reference>
<keyword evidence="7" id="KW-0444">Lipid biosynthesis</keyword>
<dbReference type="Proteomes" id="UP000289260">
    <property type="component" value="Chromosome"/>
</dbReference>
<name>A0A4V0Z1K0_9MICO</name>
<dbReference type="Pfam" id="PF19279">
    <property type="entry name" value="YegS_C"/>
    <property type="match status" value="1"/>
</dbReference>
<evidence type="ECO:0000256" key="4">
    <source>
        <dbReference type="ARBA" id="ARBA00022741"/>
    </source>
</evidence>
<organism evidence="10 11">
    <name type="scientific">Leucobacter triazinivorans</name>
    <dbReference type="NCBI Taxonomy" id="1784719"/>
    <lineage>
        <taxon>Bacteria</taxon>
        <taxon>Bacillati</taxon>
        <taxon>Actinomycetota</taxon>
        <taxon>Actinomycetes</taxon>
        <taxon>Micrococcales</taxon>
        <taxon>Microbacteriaceae</taxon>
        <taxon>Leucobacter</taxon>
    </lineage>
</organism>
<evidence type="ECO:0000256" key="3">
    <source>
        <dbReference type="ARBA" id="ARBA00022679"/>
    </source>
</evidence>
<evidence type="ECO:0000313" key="10">
    <source>
        <dbReference type="EMBL" id="QBE48679.1"/>
    </source>
</evidence>
<dbReference type="Pfam" id="PF00781">
    <property type="entry name" value="DAGK_cat"/>
    <property type="match status" value="1"/>
</dbReference>
<dbReference type="InterPro" id="IPR001206">
    <property type="entry name" value="Diacylglycerol_kinase_cat_dom"/>
</dbReference>
<keyword evidence="7" id="KW-0443">Lipid metabolism</keyword>
<proteinExistence type="inferred from homology"/>
<comment type="cofactor">
    <cofactor evidence="1">
        <name>Mg(2+)</name>
        <dbReference type="ChEBI" id="CHEBI:18420"/>
    </cofactor>
</comment>
<evidence type="ECO:0000256" key="5">
    <source>
        <dbReference type="ARBA" id="ARBA00022777"/>
    </source>
</evidence>
<dbReference type="SMART" id="SM00046">
    <property type="entry name" value="DAGKc"/>
    <property type="match status" value="1"/>
</dbReference>